<dbReference type="EMBL" id="JABBWK010000029">
    <property type="protein sequence ID" value="KAG1899967.1"/>
    <property type="molecule type" value="Genomic_DNA"/>
</dbReference>
<reference evidence="1" key="1">
    <citation type="journal article" date="2020" name="New Phytol.">
        <title>Comparative genomics reveals dynamic genome evolution in host specialist ectomycorrhizal fungi.</title>
        <authorList>
            <person name="Lofgren L.A."/>
            <person name="Nguyen N.H."/>
            <person name="Vilgalys R."/>
            <person name="Ruytinx J."/>
            <person name="Liao H.L."/>
            <person name="Branco S."/>
            <person name="Kuo A."/>
            <person name="LaButti K."/>
            <person name="Lipzen A."/>
            <person name="Andreopoulos W."/>
            <person name="Pangilinan J."/>
            <person name="Riley R."/>
            <person name="Hundley H."/>
            <person name="Na H."/>
            <person name="Barry K."/>
            <person name="Grigoriev I.V."/>
            <person name="Stajich J.E."/>
            <person name="Kennedy P.G."/>
        </authorList>
    </citation>
    <scope>NUCLEOTIDE SEQUENCE</scope>
    <source>
        <strain evidence="1">FC203</strain>
    </source>
</reference>
<gene>
    <name evidence="1" type="ORF">F5891DRAFT_1128711</name>
</gene>
<dbReference type="GeneID" id="64658607"/>
<comment type="caution">
    <text evidence="1">The sequence shown here is derived from an EMBL/GenBank/DDBJ whole genome shotgun (WGS) entry which is preliminary data.</text>
</comment>
<organism evidence="1 2">
    <name type="scientific">Suillus fuscotomentosus</name>
    <dbReference type="NCBI Taxonomy" id="1912939"/>
    <lineage>
        <taxon>Eukaryota</taxon>
        <taxon>Fungi</taxon>
        <taxon>Dikarya</taxon>
        <taxon>Basidiomycota</taxon>
        <taxon>Agaricomycotina</taxon>
        <taxon>Agaricomycetes</taxon>
        <taxon>Agaricomycetidae</taxon>
        <taxon>Boletales</taxon>
        <taxon>Suillineae</taxon>
        <taxon>Suillaceae</taxon>
        <taxon>Suillus</taxon>
    </lineage>
</organism>
<protein>
    <submittedName>
        <fullName evidence="1">Uncharacterized protein</fullName>
    </submittedName>
</protein>
<evidence type="ECO:0000313" key="2">
    <source>
        <dbReference type="Proteomes" id="UP001195769"/>
    </source>
</evidence>
<name>A0AAD4HKL6_9AGAM</name>
<accession>A0AAD4HKL6</accession>
<keyword evidence="2" id="KW-1185">Reference proteome</keyword>
<dbReference type="Proteomes" id="UP001195769">
    <property type="component" value="Unassembled WGS sequence"/>
</dbReference>
<evidence type="ECO:0000313" key="1">
    <source>
        <dbReference type="EMBL" id="KAG1899967.1"/>
    </source>
</evidence>
<sequence length="220" mass="25441">MSQTFDNALAVFHAHKDVLQELAVHEHFNIPKLHQLSHYVQSIKLFRAADRFNTELPKCLHIDFTKEAYHASNKHDYEEQMVLRLQHQESIFWRTTYLEWVAYNSDSDDKNEGFDVVPVVSQDIIHVLAKTAPDPWQSVQHLETMHGAINFLPTLKLFLQKHLLHSHIVPGPQDWFDIFHQVIIILPPDPHVSELPKCLQLRATPETLPSSSGWKPGSPK</sequence>
<proteinExistence type="predicted"/>
<dbReference type="AlphaFoldDB" id="A0AAD4HKL6"/>
<dbReference type="RefSeq" id="XP_041225543.1">
    <property type="nucleotide sequence ID" value="XM_041364309.1"/>
</dbReference>